<dbReference type="InterPro" id="IPR055119">
    <property type="entry name" value="Mig18_Fn1"/>
</dbReference>
<organism evidence="3 4">
    <name type="scientific">Cylicostephanus goldi</name>
    <name type="common">Nematode worm</name>
    <dbReference type="NCBI Taxonomy" id="71465"/>
    <lineage>
        <taxon>Eukaryota</taxon>
        <taxon>Metazoa</taxon>
        <taxon>Ecdysozoa</taxon>
        <taxon>Nematoda</taxon>
        <taxon>Chromadorea</taxon>
        <taxon>Rhabditida</taxon>
        <taxon>Rhabditina</taxon>
        <taxon>Rhabditomorpha</taxon>
        <taxon>Strongyloidea</taxon>
        <taxon>Strongylidae</taxon>
        <taxon>Cylicostephanus</taxon>
    </lineage>
</organism>
<evidence type="ECO:0000259" key="2">
    <source>
        <dbReference type="Pfam" id="PF23003"/>
    </source>
</evidence>
<sequence length="216" mass="24424">MIQHILIALILPCIFIHAATAAIFVKSFAKPYVLKKTWVENFVKFQYIFEGKNATAKIDDGEVLKVGGTFADKDFEFACQQSEDGVLSYEAVACVDAHGQRMQLGEMRKLANGTVILHCNLYGGALKKVVERAAGCYYNETIYGEDEKWIEPLINENPTRRYKKVKPIKAKLSGNTSELTGRLMECFRPHYSYYESHLIGKCLVNFLETRALHSVT</sequence>
<dbReference type="EMBL" id="UYRV01000769">
    <property type="protein sequence ID" value="VDK45462.1"/>
    <property type="molecule type" value="Genomic_DNA"/>
</dbReference>
<feature type="domain" description="Abnormal cell migration protein 18-like fibronectin type I" evidence="2">
    <location>
        <begin position="58"/>
        <end position="110"/>
    </location>
</feature>
<evidence type="ECO:0000256" key="1">
    <source>
        <dbReference type="SAM" id="SignalP"/>
    </source>
</evidence>
<name>A0A3P6Q6S3_CYLGO</name>
<feature type="signal peptide" evidence="1">
    <location>
        <begin position="1"/>
        <end position="21"/>
    </location>
</feature>
<accession>A0A3P6Q6S3</accession>
<gene>
    <name evidence="3" type="ORF">CGOC_LOCUS524</name>
</gene>
<keyword evidence="1" id="KW-0732">Signal</keyword>
<evidence type="ECO:0000313" key="3">
    <source>
        <dbReference type="EMBL" id="VDK45462.1"/>
    </source>
</evidence>
<dbReference type="AlphaFoldDB" id="A0A3P6Q6S3"/>
<dbReference type="OrthoDB" id="5780467at2759"/>
<reference evidence="3 4" key="1">
    <citation type="submission" date="2018-11" db="EMBL/GenBank/DDBJ databases">
        <authorList>
            <consortium name="Pathogen Informatics"/>
        </authorList>
    </citation>
    <scope>NUCLEOTIDE SEQUENCE [LARGE SCALE GENOMIC DNA]</scope>
</reference>
<dbReference type="Pfam" id="PF23003">
    <property type="entry name" value="Fn1_2"/>
    <property type="match status" value="1"/>
</dbReference>
<feature type="chain" id="PRO_5018094276" description="Abnormal cell migration protein 18-like fibronectin type I domain-containing protein" evidence="1">
    <location>
        <begin position="22"/>
        <end position="216"/>
    </location>
</feature>
<evidence type="ECO:0000313" key="4">
    <source>
        <dbReference type="Proteomes" id="UP000271889"/>
    </source>
</evidence>
<keyword evidence="4" id="KW-1185">Reference proteome</keyword>
<proteinExistence type="predicted"/>
<protein>
    <recommendedName>
        <fullName evidence="2">Abnormal cell migration protein 18-like fibronectin type I domain-containing protein</fullName>
    </recommendedName>
</protein>
<dbReference type="Proteomes" id="UP000271889">
    <property type="component" value="Unassembled WGS sequence"/>
</dbReference>